<dbReference type="InterPro" id="IPR036322">
    <property type="entry name" value="WD40_repeat_dom_sf"/>
</dbReference>
<name>A0A2P6SLZ6_ROSCH</name>
<reference evidence="10 11" key="1">
    <citation type="journal article" date="2018" name="Nat. Genet.">
        <title>The Rosa genome provides new insights in the design of modern roses.</title>
        <authorList>
            <person name="Bendahmane M."/>
        </authorList>
    </citation>
    <scope>NUCLEOTIDE SEQUENCE [LARGE SCALE GENOMIC DNA]</scope>
    <source>
        <strain evidence="11">cv. Old Blush</strain>
    </source>
</reference>
<evidence type="ECO:0000256" key="7">
    <source>
        <dbReference type="PROSITE-ProRule" id="PRU00221"/>
    </source>
</evidence>
<dbReference type="InterPro" id="IPR033010">
    <property type="entry name" value="Cdc20/Fizzy"/>
</dbReference>
<dbReference type="Proteomes" id="UP000238479">
    <property type="component" value="Chromosome 1"/>
</dbReference>
<dbReference type="EMBL" id="PDCK01000039">
    <property type="protein sequence ID" value="PRQ59704.1"/>
    <property type="molecule type" value="Genomic_DNA"/>
</dbReference>
<feature type="chain" id="PRO_5015190835" evidence="8">
    <location>
        <begin position="22"/>
        <end position="480"/>
    </location>
</feature>
<keyword evidence="11" id="KW-1185">Reference proteome</keyword>
<proteinExistence type="inferred from homology"/>
<dbReference type="UniPathway" id="UPA00143"/>
<evidence type="ECO:0000256" key="8">
    <source>
        <dbReference type="SAM" id="SignalP"/>
    </source>
</evidence>
<keyword evidence="2 7" id="KW-0853">WD repeat</keyword>
<dbReference type="SUPFAM" id="SSF50978">
    <property type="entry name" value="WD40 repeat-like"/>
    <property type="match status" value="1"/>
</dbReference>
<comment type="caution">
    <text evidence="10">The sequence shown here is derived from an EMBL/GenBank/DDBJ whole genome shotgun (WGS) entry which is preliminary data.</text>
</comment>
<feature type="signal peptide" evidence="8">
    <location>
        <begin position="1"/>
        <end position="21"/>
    </location>
</feature>
<dbReference type="InterPro" id="IPR019775">
    <property type="entry name" value="WD40_repeat_CS"/>
</dbReference>
<evidence type="ECO:0000256" key="3">
    <source>
        <dbReference type="ARBA" id="ARBA00022618"/>
    </source>
</evidence>
<evidence type="ECO:0000313" key="10">
    <source>
        <dbReference type="EMBL" id="PRQ59704.1"/>
    </source>
</evidence>
<dbReference type="GO" id="GO:0031145">
    <property type="term" value="P:anaphase-promoting complex-dependent catabolic process"/>
    <property type="evidence" value="ECO:0007669"/>
    <property type="project" value="TreeGrafter"/>
</dbReference>
<dbReference type="InterPro" id="IPR015943">
    <property type="entry name" value="WD40/YVTN_repeat-like_dom_sf"/>
</dbReference>
<keyword evidence="3" id="KW-0132">Cell division</keyword>
<dbReference type="GO" id="GO:1905786">
    <property type="term" value="P:positive regulation of anaphase-promoting complex-dependent catabolic process"/>
    <property type="evidence" value="ECO:0007669"/>
    <property type="project" value="TreeGrafter"/>
</dbReference>
<dbReference type="Gramene" id="PRQ59704">
    <property type="protein sequence ID" value="PRQ59704"/>
    <property type="gene ID" value="RchiOBHm_Chr1g0373111"/>
</dbReference>
<dbReference type="PANTHER" id="PTHR19918:SF43">
    <property type="entry name" value="CELL DIVISION CYCLE 20.2, COFACTOR OF APC COMPLEX-LIKE ISOFORM X2"/>
    <property type="match status" value="1"/>
</dbReference>
<dbReference type="PANTHER" id="PTHR19918">
    <property type="entry name" value="CELL DIVISION CYCLE 20 CDC20 FIZZY -RELATED"/>
    <property type="match status" value="1"/>
</dbReference>
<dbReference type="GO" id="GO:0005680">
    <property type="term" value="C:anaphase-promoting complex"/>
    <property type="evidence" value="ECO:0007669"/>
    <property type="project" value="TreeGrafter"/>
</dbReference>
<keyword evidence="8" id="KW-0732">Signal</keyword>
<dbReference type="InterPro" id="IPR001680">
    <property type="entry name" value="WD40_rpt"/>
</dbReference>
<evidence type="ECO:0000256" key="4">
    <source>
        <dbReference type="ARBA" id="ARBA00022737"/>
    </source>
</evidence>
<sequence>MPAFPFFLVQDFLLLLQGLKKKNPFDQNMWEVQSDWYSPTRMNSSPNTQYEFPGDRFIPNRSLMDLDQAQSLLTNRTVPNRNSNFNEAYRQKLQDQLTLDSDGNPFKMLVFRGSPKSSRKPLLCVDEMRRSDEFDSNMIKPTQLRSLPKGESRVLDAPNMRNDFYMNIMDWGKNNVLAVALGLDLYLWNSETVNVRKLFHVNENDHPTSLAWSQDAKYLAVGYKGSKLQLWDAEASKLVRSLKGHNRRVATITWNGHTLTSGSRDRSIINHDVRARNNVTCHLRAHSQEVCGLKWSETGNLLASGGNENLLYIWESSRMNSSKYLYCFKDHCAAVKALAWCPYQSGVLASGGGTEDGCIKLWNTQMGTCINTIDTNSQVCGLEWNRHHKEILSGHGYSPSEQIKNQLCLWRYPSMEKVGNLKRHTSRVLQLSQSPDGLTLVSAVADGTLRFWNIFGPPCADNSRLSALDSFLSNKTSPIR</sequence>
<keyword evidence="5" id="KW-0498">Mitosis</keyword>
<feature type="repeat" description="WD" evidence="7">
    <location>
        <begin position="208"/>
        <end position="241"/>
    </location>
</feature>
<accession>A0A2P6SLZ6</accession>
<dbReference type="STRING" id="74649.A0A2P6SLZ6"/>
<dbReference type="InterPro" id="IPR056150">
    <property type="entry name" value="WD40_CDC20-Fz"/>
</dbReference>
<evidence type="ECO:0000256" key="2">
    <source>
        <dbReference type="ARBA" id="ARBA00022574"/>
    </source>
</evidence>
<keyword evidence="4" id="KW-0677">Repeat</keyword>
<protein>
    <submittedName>
        <fullName evidence="10">Putative transcription factor WD40-like family</fullName>
    </submittedName>
</protein>
<gene>
    <name evidence="10" type="ORF">RchiOBHm_Chr1g0373111</name>
</gene>
<evidence type="ECO:0000256" key="5">
    <source>
        <dbReference type="ARBA" id="ARBA00022776"/>
    </source>
</evidence>
<organism evidence="10 11">
    <name type="scientific">Rosa chinensis</name>
    <name type="common">China rose</name>
    <dbReference type="NCBI Taxonomy" id="74649"/>
    <lineage>
        <taxon>Eukaryota</taxon>
        <taxon>Viridiplantae</taxon>
        <taxon>Streptophyta</taxon>
        <taxon>Embryophyta</taxon>
        <taxon>Tracheophyta</taxon>
        <taxon>Spermatophyta</taxon>
        <taxon>Magnoliopsida</taxon>
        <taxon>eudicotyledons</taxon>
        <taxon>Gunneridae</taxon>
        <taxon>Pentapetalae</taxon>
        <taxon>rosids</taxon>
        <taxon>fabids</taxon>
        <taxon>Rosales</taxon>
        <taxon>Rosaceae</taxon>
        <taxon>Rosoideae</taxon>
        <taxon>Rosoideae incertae sedis</taxon>
        <taxon>Rosa</taxon>
    </lineage>
</organism>
<dbReference type="GO" id="GO:0051301">
    <property type="term" value="P:cell division"/>
    <property type="evidence" value="ECO:0007669"/>
    <property type="project" value="UniProtKB-KW"/>
</dbReference>
<evidence type="ECO:0000259" key="9">
    <source>
        <dbReference type="Pfam" id="PF24807"/>
    </source>
</evidence>
<dbReference type="AlphaFoldDB" id="A0A2P6SLZ6"/>
<evidence type="ECO:0000313" key="11">
    <source>
        <dbReference type="Proteomes" id="UP000238479"/>
    </source>
</evidence>
<dbReference type="SMART" id="SM00320">
    <property type="entry name" value="WD40"/>
    <property type="match status" value="6"/>
</dbReference>
<dbReference type="GO" id="GO:0016567">
    <property type="term" value="P:protein ubiquitination"/>
    <property type="evidence" value="ECO:0007669"/>
    <property type="project" value="UniProtKB-UniPathway"/>
</dbReference>
<dbReference type="PROSITE" id="PS50082">
    <property type="entry name" value="WD_REPEATS_2"/>
    <property type="match status" value="3"/>
</dbReference>
<evidence type="ECO:0000256" key="6">
    <source>
        <dbReference type="ARBA" id="ARBA00023306"/>
    </source>
</evidence>
<dbReference type="CDD" id="cd00200">
    <property type="entry name" value="WD40"/>
    <property type="match status" value="1"/>
</dbReference>
<dbReference type="OrthoDB" id="10263272at2759"/>
<feature type="repeat" description="WD" evidence="7">
    <location>
        <begin position="283"/>
        <end position="324"/>
    </location>
</feature>
<feature type="repeat" description="WD" evidence="7">
    <location>
        <begin position="421"/>
        <end position="454"/>
    </location>
</feature>
<comment type="similarity">
    <text evidence="1">Belongs to the WD repeat CDC20/Fizzy family.</text>
</comment>
<evidence type="ECO:0000256" key="1">
    <source>
        <dbReference type="ARBA" id="ARBA00006445"/>
    </source>
</evidence>
<dbReference type="PROSITE" id="PS50294">
    <property type="entry name" value="WD_REPEATS_REGION"/>
    <property type="match status" value="2"/>
</dbReference>
<dbReference type="Pfam" id="PF24807">
    <property type="entry name" value="WD40_CDC20-Fz"/>
    <property type="match status" value="1"/>
</dbReference>
<dbReference type="OMA" id="KMLVFRG"/>
<dbReference type="PROSITE" id="PS00678">
    <property type="entry name" value="WD_REPEATS_1"/>
    <property type="match status" value="1"/>
</dbReference>
<dbReference type="GO" id="GO:1990757">
    <property type="term" value="F:ubiquitin ligase activator activity"/>
    <property type="evidence" value="ECO:0007669"/>
    <property type="project" value="TreeGrafter"/>
</dbReference>
<keyword evidence="6" id="KW-0131">Cell cycle</keyword>
<dbReference type="Gene3D" id="2.130.10.10">
    <property type="entry name" value="YVTN repeat-like/Quinoprotein amine dehydrogenase"/>
    <property type="match status" value="1"/>
</dbReference>
<feature type="domain" description="CDC20/Fizzy WD40" evidence="9">
    <location>
        <begin position="155"/>
        <end position="452"/>
    </location>
</feature>
<dbReference type="GO" id="GO:0010997">
    <property type="term" value="F:anaphase-promoting complex binding"/>
    <property type="evidence" value="ECO:0007669"/>
    <property type="project" value="InterPro"/>
</dbReference>